<dbReference type="SFLD" id="SFLDG01018">
    <property type="entry name" value="Squalene/Phytoene_Synthase_Lik"/>
    <property type="match status" value="1"/>
</dbReference>
<gene>
    <name evidence="2" type="ORF">GCM10007854_01320</name>
</gene>
<dbReference type="Gene3D" id="1.10.600.10">
    <property type="entry name" value="Farnesyl Diphosphate Synthase"/>
    <property type="match status" value="1"/>
</dbReference>
<evidence type="ECO:0000313" key="3">
    <source>
        <dbReference type="Proteomes" id="UP001161390"/>
    </source>
</evidence>
<dbReference type="PROSITE" id="PS01045">
    <property type="entry name" value="SQUALEN_PHYTOEN_SYN_2"/>
    <property type="match status" value="1"/>
</dbReference>
<dbReference type="InterPro" id="IPR008949">
    <property type="entry name" value="Isoprenoid_synthase_dom_sf"/>
</dbReference>
<dbReference type="CDD" id="cd00683">
    <property type="entry name" value="Trans_IPPS_HH"/>
    <property type="match status" value="1"/>
</dbReference>
<proteinExistence type="predicted"/>
<reference evidence="2" key="2">
    <citation type="submission" date="2023-01" db="EMBL/GenBank/DDBJ databases">
        <title>Draft genome sequence of Algimonas porphyrae strain NBRC 108216.</title>
        <authorList>
            <person name="Sun Q."/>
            <person name="Mori K."/>
        </authorList>
    </citation>
    <scope>NUCLEOTIDE SEQUENCE</scope>
    <source>
        <strain evidence="2">NBRC 108216</strain>
    </source>
</reference>
<dbReference type="Pfam" id="PF00494">
    <property type="entry name" value="SQS_PSY"/>
    <property type="match status" value="1"/>
</dbReference>
<accession>A0ABQ5UYX6</accession>
<evidence type="ECO:0000313" key="2">
    <source>
        <dbReference type="EMBL" id="GLQ19177.1"/>
    </source>
</evidence>
<dbReference type="SFLD" id="SFLDG01212">
    <property type="entry name" value="Phytoene_synthase_like"/>
    <property type="match status" value="1"/>
</dbReference>
<dbReference type="InterPro" id="IPR033904">
    <property type="entry name" value="Trans_IPPS_HH"/>
</dbReference>
<dbReference type="SFLD" id="SFLDS00005">
    <property type="entry name" value="Isoprenoid_Synthase_Type_I"/>
    <property type="match status" value="1"/>
</dbReference>
<keyword evidence="1" id="KW-0808">Transferase</keyword>
<keyword evidence="3" id="KW-1185">Reference proteome</keyword>
<evidence type="ECO:0000256" key="1">
    <source>
        <dbReference type="ARBA" id="ARBA00022679"/>
    </source>
</evidence>
<reference evidence="2" key="1">
    <citation type="journal article" date="2014" name="Int. J. Syst. Evol. Microbiol.">
        <title>Complete genome of a new Firmicutes species belonging to the dominant human colonic microbiota ('Ruminococcus bicirculans') reveals two chromosomes and a selective capacity to utilize plant glucans.</title>
        <authorList>
            <consortium name="NISC Comparative Sequencing Program"/>
            <person name="Wegmann U."/>
            <person name="Louis P."/>
            <person name="Goesmann A."/>
            <person name="Henrissat B."/>
            <person name="Duncan S.H."/>
            <person name="Flint H.J."/>
        </authorList>
    </citation>
    <scope>NUCLEOTIDE SEQUENCE</scope>
    <source>
        <strain evidence="2">NBRC 108216</strain>
    </source>
</reference>
<dbReference type="PANTHER" id="PTHR31480">
    <property type="entry name" value="BIFUNCTIONAL LYCOPENE CYCLASE/PHYTOENE SYNTHASE"/>
    <property type="match status" value="1"/>
</dbReference>
<dbReference type="EMBL" id="BSNJ01000001">
    <property type="protein sequence ID" value="GLQ19177.1"/>
    <property type="molecule type" value="Genomic_DNA"/>
</dbReference>
<dbReference type="InterPro" id="IPR019845">
    <property type="entry name" value="Squalene/phytoene_synthase_CS"/>
</dbReference>
<dbReference type="SUPFAM" id="SSF48576">
    <property type="entry name" value="Terpenoid synthases"/>
    <property type="match status" value="1"/>
</dbReference>
<dbReference type="InterPro" id="IPR044843">
    <property type="entry name" value="Trans_IPPS_bact-type"/>
</dbReference>
<sequence>MPDPQGDRLARQGRQSIEAGSKSFALASRVLPPRIRDDASMLYAWCRYCDDVIDGQEMGHGQIADYRDGQAERLKKLRDQTRAALHGQATDPIFQGLARVVERNDIPHRHAFELLKGFEMDAEERVYHTIDDLLDYAYHVAGVVGVMMAMIMGTRDAPTLDRASDLGLAFQLTNIARDVIDDARADRVFVPQSLLIRHGAPVAPDLLKQHANWPAAHKAAIDLIDIAEDYYASARTGIRALPFRCAWAISAALSVYREIGEVLRVGGPEAWHGRVGASASRKMRLAVRAGRPALMRSFVREVPRDGFYMRPAD</sequence>
<name>A0ABQ5UYX6_9PROT</name>
<dbReference type="PROSITE" id="PS01044">
    <property type="entry name" value="SQUALEN_PHYTOEN_SYN_1"/>
    <property type="match status" value="1"/>
</dbReference>
<dbReference type="InterPro" id="IPR002060">
    <property type="entry name" value="Squ/phyt_synthse"/>
</dbReference>
<protein>
    <submittedName>
        <fullName evidence="2">Squalene synthase HpnD</fullName>
    </submittedName>
</protein>
<dbReference type="RefSeq" id="WP_284368936.1">
    <property type="nucleotide sequence ID" value="NZ_BSNJ01000001.1"/>
</dbReference>
<organism evidence="2 3">
    <name type="scientific">Algimonas porphyrae</name>
    <dbReference type="NCBI Taxonomy" id="1128113"/>
    <lineage>
        <taxon>Bacteria</taxon>
        <taxon>Pseudomonadati</taxon>
        <taxon>Pseudomonadota</taxon>
        <taxon>Alphaproteobacteria</taxon>
        <taxon>Maricaulales</taxon>
        <taxon>Robiginitomaculaceae</taxon>
        <taxon>Algimonas</taxon>
    </lineage>
</organism>
<comment type="caution">
    <text evidence="2">The sequence shown here is derived from an EMBL/GenBank/DDBJ whole genome shotgun (WGS) entry which is preliminary data.</text>
</comment>
<dbReference type="Proteomes" id="UP001161390">
    <property type="component" value="Unassembled WGS sequence"/>
</dbReference>